<evidence type="ECO:0000313" key="16">
    <source>
        <dbReference type="Proteomes" id="UP000094236"/>
    </source>
</evidence>
<evidence type="ECO:0000256" key="3">
    <source>
        <dbReference type="ARBA" id="ARBA00004991"/>
    </source>
</evidence>
<comment type="subcellular location">
    <subcellularLocation>
        <location evidence="1">Membrane</location>
        <topology evidence="1">Multi-pass membrane protein</topology>
    </subcellularLocation>
</comment>
<evidence type="ECO:0000256" key="13">
    <source>
        <dbReference type="SAM" id="Phobius"/>
    </source>
</evidence>
<dbReference type="OrthoDB" id="387657at2759"/>
<dbReference type="GO" id="GO:0004767">
    <property type="term" value="F:sphingomyelin phosphodiesterase activity"/>
    <property type="evidence" value="ECO:0007669"/>
    <property type="project" value="InterPro"/>
</dbReference>
<dbReference type="AlphaFoldDB" id="A0A1E4U1C3"/>
<feature type="transmembrane region" description="Helical" evidence="13">
    <location>
        <begin position="371"/>
        <end position="395"/>
    </location>
</feature>
<evidence type="ECO:0000256" key="12">
    <source>
        <dbReference type="ARBA" id="ARBA00023136"/>
    </source>
</evidence>
<keyword evidence="12 13" id="KW-0472">Membrane</keyword>
<reference evidence="16" key="1">
    <citation type="submission" date="2016-05" db="EMBL/GenBank/DDBJ databases">
        <title>Comparative genomics of biotechnologically important yeasts.</title>
        <authorList>
            <consortium name="DOE Joint Genome Institute"/>
            <person name="Riley R."/>
            <person name="Haridas S."/>
            <person name="Wolfe K.H."/>
            <person name="Lopes M.R."/>
            <person name="Hittinger C.T."/>
            <person name="Goker M."/>
            <person name="Salamov A."/>
            <person name="Wisecaver J."/>
            <person name="Long T.M."/>
            <person name="Aerts A.L."/>
            <person name="Barry K."/>
            <person name="Choi C."/>
            <person name="Clum A."/>
            <person name="Coughlan A.Y."/>
            <person name="Deshpande S."/>
            <person name="Douglass A.P."/>
            <person name="Hanson S.J."/>
            <person name="Klenk H.-P."/>
            <person name="Labutti K."/>
            <person name="Lapidus A."/>
            <person name="Lindquist E."/>
            <person name="Lipzen A."/>
            <person name="Meier-Kolthoff J.P."/>
            <person name="Ohm R.A."/>
            <person name="Otillar R.P."/>
            <person name="Pangilinan J."/>
            <person name="Peng Y."/>
            <person name="Rokas A."/>
            <person name="Rosa C.A."/>
            <person name="Scheuner C."/>
            <person name="Sibirny A.A."/>
            <person name="Slot J.C."/>
            <person name="Stielow J.B."/>
            <person name="Sun H."/>
            <person name="Kurtzman C.P."/>
            <person name="Blackwell M."/>
            <person name="Grigoriev I.V."/>
            <person name="Jeffries T.W."/>
        </authorList>
    </citation>
    <scope>NUCLEOTIDE SEQUENCE [LARGE SCALE GENOMIC DNA]</scope>
    <source>
        <strain evidence="16">NRRL Y-2460</strain>
    </source>
</reference>
<gene>
    <name evidence="15" type="ORF">PACTADRAFT_31144</name>
</gene>
<dbReference type="GO" id="GO:0046513">
    <property type="term" value="P:ceramide biosynthetic process"/>
    <property type="evidence" value="ECO:0007669"/>
    <property type="project" value="EnsemblFungi"/>
</dbReference>
<evidence type="ECO:0000256" key="2">
    <source>
        <dbReference type="ARBA" id="ARBA00004760"/>
    </source>
</evidence>
<dbReference type="GO" id="GO:0052714">
    <property type="term" value="F:mannosyl-inositol phosphorylceramide phospholipase activity"/>
    <property type="evidence" value="ECO:0007669"/>
    <property type="project" value="EnsemblFungi"/>
</dbReference>
<dbReference type="SUPFAM" id="SSF56219">
    <property type="entry name" value="DNase I-like"/>
    <property type="match status" value="1"/>
</dbReference>
<name>A0A1E4U1C3_PACTA</name>
<evidence type="ECO:0000256" key="6">
    <source>
        <dbReference type="ARBA" id="ARBA00022723"/>
    </source>
</evidence>
<sequence length="425" mass="47849">MGNPKVKLLTFNTWGLKYVSKFRKQRLTALAERLSNPTSESDNYDVVALQEIWCAEDWELIDKLCTSLFPYRRWFSSGIIAGPGLAILSKIPIESTFLYRFPINGRPSAFFRGDWYVGKSIAVAKLKPLTKNSSPVAILNSHMHAPYSLVGDAAYSTHRTCQAWDFAEIASTLSKAGYAVIIVGDLNSKPGSLPFRIFQAESGVKDSWELINGVQDLNEIKEMPAELQIEVGGTTCDSLLNTWRADRKPDEACRLDYAFIDDKKLKPIDAKVVFTEKIPNIGSYSDHFAYTTTLEVLPITNTNNEINVNSDILNLKKKLYLDIKLEITNYINKTVPFQKNWRMLHFFISYLLIIGVLVAITFPAVIAPWSAVLLCLFGIVLAVTGTANGMICYLFGRSELRNLKEVLMECDDKMRSINELIKESN</sequence>
<evidence type="ECO:0000256" key="8">
    <source>
        <dbReference type="ARBA" id="ARBA00022842"/>
    </source>
</evidence>
<evidence type="ECO:0000256" key="11">
    <source>
        <dbReference type="ARBA" id="ARBA00023098"/>
    </source>
</evidence>
<dbReference type="STRING" id="669874.A0A1E4U1C3"/>
<dbReference type="Gene3D" id="3.60.10.10">
    <property type="entry name" value="Endonuclease/exonuclease/phosphatase"/>
    <property type="match status" value="1"/>
</dbReference>
<comment type="similarity">
    <text evidence="4">Belongs to the neutral sphingomyelinase family.</text>
</comment>
<keyword evidence="9" id="KW-0746">Sphingolipid metabolism</keyword>
<feature type="domain" description="Endonuclease/exonuclease/phosphatase" evidence="14">
    <location>
        <begin position="9"/>
        <end position="287"/>
    </location>
</feature>
<dbReference type="GO" id="GO:0030149">
    <property type="term" value="P:sphingolipid catabolic process"/>
    <property type="evidence" value="ECO:0007669"/>
    <property type="project" value="EnsemblFungi"/>
</dbReference>
<evidence type="ECO:0000256" key="10">
    <source>
        <dbReference type="ARBA" id="ARBA00022989"/>
    </source>
</evidence>
<keyword evidence="11" id="KW-0443">Lipid metabolism</keyword>
<keyword evidence="5 13" id="KW-0812">Transmembrane</keyword>
<comment type="pathway">
    <text evidence="2">Lipid metabolism; sphingolipid metabolism.</text>
</comment>
<keyword evidence="8" id="KW-0460">Magnesium</keyword>
<protein>
    <recommendedName>
        <fullName evidence="14">Endonuclease/exonuclease/phosphatase domain-containing protein</fullName>
    </recommendedName>
</protein>
<evidence type="ECO:0000256" key="7">
    <source>
        <dbReference type="ARBA" id="ARBA00022801"/>
    </source>
</evidence>
<accession>A0A1E4U1C3</accession>
<dbReference type="GO" id="GO:0005741">
    <property type="term" value="C:mitochondrial outer membrane"/>
    <property type="evidence" value="ECO:0007669"/>
    <property type="project" value="EnsemblFungi"/>
</dbReference>
<dbReference type="EMBL" id="KV454011">
    <property type="protein sequence ID" value="ODV97708.1"/>
    <property type="molecule type" value="Genomic_DNA"/>
</dbReference>
<dbReference type="PANTHER" id="PTHR16320:SF24">
    <property type="entry name" value="PHOSPHODIESTERASE, PUTATIVE-RELATED"/>
    <property type="match status" value="1"/>
</dbReference>
<evidence type="ECO:0000256" key="1">
    <source>
        <dbReference type="ARBA" id="ARBA00004141"/>
    </source>
</evidence>
<dbReference type="InterPro" id="IPR036691">
    <property type="entry name" value="Endo/exonu/phosph_ase_sf"/>
</dbReference>
<dbReference type="InterPro" id="IPR038772">
    <property type="entry name" value="Sph/SMPD2-like"/>
</dbReference>
<evidence type="ECO:0000256" key="9">
    <source>
        <dbReference type="ARBA" id="ARBA00022919"/>
    </source>
</evidence>
<keyword evidence="6" id="KW-0479">Metal-binding</keyword>
<evidence type="ECO:0000313" key="15">
    <source>
        <dbReference type="EMBL" id="ODV97708.1"/>
    </source>
</evidence>
<evidence type="ECO:0000256" key="4">
    <source>
        <dbReference type="ARBA" id="ARBA00006335"/>
    </source>
</evidence>
<dbReference type="GO" id="GO:0071944">
    <property type="term" value="C:cell periphery"/>
    <property type="evidence" value="ECO:0007669"/>
    <property type="project" value="EnsemblFungi"/>
</dbReference>
<dbReference type="GO" id="GO:0046872">
    <property type="term" value="F:metal ion binding"/>
    <property type="evidence" value="ECO:0007669"/>
    <property type="project" value="UniProtKB-KW"/>
</dbReference>
<keyword evidence="16" id="KW-1185">Reference proteome</keyword>
<dbReference type="GO" id="GO:0005783">
    <property type="term" value="C:endoplasmic reticulum"/>
    <property type="evidence" value="ECO:0007669"/>
    <property type="project" value="EnsemblFungi"/>
</dbReference>
<evidence type="ECO:0000259" key="14">
    <source>
        <dbReference type="Pfam" id="PF03372"/>
    </source>
</evidence>
<dbReference type="GO" id="GO:0090266">
    <property type="term" value="P:regulation of mitotic cell cycle spindle assembly checkpoint"/>
    <property type="evidence" value="ECO:0007669"/>
    <property type="project" value="EnsemblFungi"/>
</dbReference>
<dbReference type="PANTHER" id="PTHR16320">
    <property type="entry name" value="SPHINGOMYELINASE FAMILY MEMBER"/>
    <property type="match status" value="1"/>
</dbReference>
<dbReference type="Pfam" id="PF03372">
    <property type="entry name" value="Exo_endo_phos"/>
    <property type="match status" value="1"/>
</dbReference>
<dbReference type="Proteomes" id="UP000094236">
    <property type="component" value="Unassembled WGS sequence"/>
</dbReference>
<keyword evidence="7" id="KW-0378">Hydrolase</keyword>
<feature type="transmembrane region" description="Helical" evidence="13">
    <location>
        <begin position="343"/>
        <end position="365"/>
    </location>
</feature>
<dbReference type="GO" id="GO:0072711">
    <property type="term" value="P:cellular response to hydroxyurea"/>
    <property type="evidence" value="ECO:0007669"/>
    <property type="project" value="EnsemblFungi"/>
</dbReference>
<dbReference type="GO" id="GO:0000324">
    <property type="term" value="C:fungal-type vacuole"/>
    <property type="evidence" value="ECO:0007669"/>
    <property type="project" value="EnsemblFungi"/>
</dbReference>
<evidence type="ECO:0000256" key="5">
    <source>
        <dbReference type="ARBA" id="ARBA00022692"/>
    </source>
</evidence>
<keyword evidence="10 13" id="KW-1133">Transmembrane helix</keyword>
<comment type="pathway">
    <text evidence="3">Sphingolipid metabolism.</text>
</comment>
<proteinExistence type="inferred from homology"/>
<organism evidence="15 16">
    <name type="scientific">Pachysolen tannophilus NRRL Y-2460</name>
    <dbReference type="NCBI Taxonomy" id="669874"/>
    <lineage>
        <taxon>Eukaryota</taxon>
        <taxon>Fungi</taxon>
        <taxon>Dikarya</taxon>
        <taxon>Ascomycota</taxon>
        <taxon>Saccharomycotina</taxon>
        <taxon>Pichiomycetes</taxon>
        <taxon>Pachysolenaceae</taxon>
        <taxon>Pachysolen</taxon>
    </lineage>
</organism>
<dbReference type="InterPro" id="IPR005135">
    <property type="entry name" value="Endo/exonuclease/phosphatase"/>
</dbReference>
<dbReference type="FunFam" id="3.60.10.10:FF:000073">
    <property type="entry name" value="Inositol phosphosphingolipid phospholipase"/>
    <property type="match status" value="1"/>
</dbReference>